<protein>
    <recommendedName>
        <fullName evidence="2">Peptidase C1A papain C-terminal domain-containing protein</fullName>
    </recommendedName>
</protein>
<name>D8QP35_SELML</name>
<dbReference type="InterPro" id="IPR000668">
    <property type="entry name" value="Peptidase_C1A_C"/>
</dbReference>
<dbReference type="InterPro" id="IPR039417">
    <property type="entry name" value="Peptidase_C1A_papain-like"/>
</dbReference>
<dbReference type="CDD" id="cd02248">
    <property type="entry name" value="Peptidase_C1A"/>
    <property type="match status" value="1"/>
</dbReference>
<dbReference type="InterPro" id="IPR013128">
    <property type="entry name" value="Peptidase_C1A"/>
</dbReference>
<accession>D8QP35</accession>
<dbReference type="Gene3D" id="3.90.70.10">
    <property type="entry name" value="Cysteine proteinases"/>
    <property type="match status" value="1"/>
</dbReference>
<dbReference type="SMART" id="SM00645">
    <property type="entry name" value="Pept_C1"/>
    <property type="match status" value="1"/>
</dbReference>
<reference evidence="3 4" key="1">
    <citation type="journal article" date="2011" name="Science">
        <title>The Selaginella genome identifies genetic changes associated with the evolution of vascular plants.</title>
        <authorList>
            <person name="Banks J.A."/>
            <person name="Nishiyama T."/>
            <person name="Hasebe M."/>
            <person name="Bowman J.L."/>
            <person name="Gribskov M."/>
            <person name="dePamphilis C."/>
            <person name="Albert V.A."/>
            <person name="Aono N."/>
            <person name="Aoyama T."/>
            <person name="Ambrose B.A."/>
            <person name="Ashton N.W."/>
            <person name="Axtell M.J."/>
            <person name="Barker E."/>
            <person name="Barker M.S."/>
            <person name="Bennetzen J.L."/>
            <person name="Bonawitz N.D."/>
            <person name="Chapple C."/>
            <person name="Cheng C."/>
            <person name="Correa L.G."/>
            <person name="Dacre M."/>
            <person name="DeBarry J."/>
            <person name="Dreyer I."/>
            <person name="Elias M."/>
            <person name="Engstrom E.M."/>
            <person name="Estelle M."/>
            <person name="Feng L."/>
            <person name="Finet C."/>
            <person name="Floyd S.K."/>
            <person name="Frommer W.B."/>
            <person name="Fujita T."/>
            <person name="Gramzow L."/>
            <person name="Gutensohn M."/>
            <person name="Harholt J."/>
            <person name="Hattori M."/>
            <person name="Heyl A."/>
            <person name="Hirai T."/>
            <person name="Hiwatashi Y."/>
            <person name="Ishikawa M."/>
            <person name="Iwata M."/>
            <person name="Karol K.G."/>
            <person name="Koehler B."/>
            <person name="Kolukisaoglu U."/>
            <person name="Kubo M."/>
            <person name="Kurata T."/>
            <person name="Lalonde S."/>
            <person name="Li K."/>
            <person name="Li Y."/>
            <person name="Litt A."/>
            <person name="Lyons E."/>
            <person name="Manning G."/>
            <person name="Maruyama T."/>
            <person name="Michael T.P."/>
            <person name="Mikami K."/>
            <person name="Miyazaki S."/>
            <person name="Morinaga S."/>
            <person name="Murata T."/>
            <person name="Mueller-Roeber B."/>
            <person name="Nelson D.R."/>
            <person name="Obara M."/>
            <person name="Oguri Y."/>
            <person name="Olmstead R.G."/>
            <person name="Onodera N."/>
            <person name="Petersen B.L."/>
            <person name="Pils B."/>
            <person name="Prigge M."/>
            <person name="Rensing S.A."/>
            <person name="Riano-Pachon D.M."/>
            <person name="Roberts A.W."/>
            <person name="Sato Y."/>
            <person name="Scheller H.V."/>
            <person name="Schulz B."/>
            <person name="Schulz C."/>
            <person name="Shakirov E.V."/>
            <person name="Shibagaki N."/>
            <person name="Shinohara N."/>
            <person name="Shippen D.E."/>
            <person name="Soerensen I."/>
            <person name="Sotooka R."/>
            <person name="Sugimoto N."/>
            <person name="Sugita M."/>
            <person name="Sumikawa N."/>
            <person name="Tanurdzic M."/>
            <person name="Theissen G."/>
            <person name="Ulvskov P."/>
            <person name="Wakazuki S."/>
            <person name="Weng J.K."/>
            <person name="Willats W.W."/>
            <person name="Wipf D."/>
            <person name="Wolf P.G."/>
            <person name="Yang L."/>
            <person name="Zimmer A.D."/>
            <person name="Zhu Q."/>
            <person name="Mitros T."/>
            <person name="Hellsten U."/>
            <person name="Loque D."/>
            <person name="Otillar R."/>
            <person name="Salamov A."/>
            <person name="Schmutz J."/>
            <person name="Shapiro H."/>
            <person name="Lindquist E."/>
            <person name="Lucas S."/>
            <person name="Rokhsar D."/>
            <person name="Grigoriev I.V."/>
        </authorList>
    </citation>
    <scope>NUCLEOTIDE SEQUENCE [LARGE SCALE GENOMIC DNA]</scope>
</reference>
<dbReference type="GO" id="GO:0004197">
    <property type="term" value="F:cysteine-type endopeptidase activity"/>
    <property type="evidence" value="ECO:0000318"/>
    <property type="project" value="GO_Central"/>
</dbReference>
<feature type="domain" description="Peptidase C1A papain C-terminal" evidence="2">
    <location>
        <begin position="9"/>
        <end position="232"/>
    </location>
</feature>
<dbReference type="HOGENOM" id="CLU_012184_8_1_1"/>
<dbReference type="MEROPS" id="C01.154"/>
<comment type="similarity">
    <text evidence="1">Belongs to the peptidase C1 family.</text>
</comment>
<dbReference type="STRING" id="88036.D8QP35"/>
<dbReference type="AlphaFoldDB" id="D8QP35"/>
<dbReference type="OMA" id="WICKNNW"/>
<dbReference type="Gramene" id="EFJ38210">
    <property type="protein sequence ID" value="EFJ38210"/>
    <property type="gene ID" value="SELMODRAFT_75571"/>
</dbReference>
<dbReference type="EMBL" id="GL377565">
    <property type="protein sequence ID" value="EFJ38210.1"/>
    <property type="molecule type" value="Genomic_DNA"/>
</dbReference>
<dbReference type="InterPro" id="IPR038765">
    <property type="entry name" value="Papain-like_cys_pep_sf"/>
</dbReference>
<keyword evidence="4" id="KW-1185">Reference proteome</keyword>
<evidence type="ECO:0000259" key="2">
    <source>
        <dbReference type="SMART" id="SM00645"/>
    </source>
</evidence>
<evidence type="ECO:0000256" key="1">
    <source>
        <dbReference type="ARBA" id="ARBA00008455"/>
    </source>
</evidence>
<dbReference type="GO" id="GO:0051603">
    <property type="term" value="P:proteolysis involved in protein catabolic process"/>
    <property type="evidence" value="ECO:0000318"/>
    <property type="project" value="GO_Central"/>
</dbReference>
<proteinExistence type="inferred from homology"/>
<dbReference type="Proteomes" id="UP000001514">
    <property type="component" value="Unassembled WGS sequence"/>
</dbReference>
<dbReference type="PANTHER" id="PTHR12411">
    <property type="entry name" value="CYSTEINE PROTEASE FAMILY C1-RELATED"/>
    <property type="match status" value="1"/>
</dbReference>
<gene>
    <name evidence="3" type="ORF">SELMODRAFT_75571</name>
</gene>
<dbReference type="KEGG" id="smo:SELMODRAFT_75571"/>
<dbReference type="SUPFAM" id="SSF54001">
    <property type="entry name" value="Cysteine proteinases"/>
    <property type="match status" value="1"/>
</dbReference>
<evidence type="ECO:0000313" key="3">
    <source>
        <dbReference type="EMBL" id="EFJ38210.1"/>
    </source>
</evidence>
<dbReference type="InParanoid" id="D8QP35"/>
<dbReference type="Pfam" id="PF00112">
    <property type="entry name" value="Peptidase_C1"/>
    <property type="match status" value="1"/>
</dbReference>
<sequence length="240" mass="26070">MFGNVGSDPPKSMDWRRLGAVTPVKDRKGCQNGSWAFAAAEAIEGINKIATGVLVELSAQQLLDCSRSYGTDGCHSGFPQNAFDYLDDTGNGLSTASDYRFTGFNGTCRKHVSACVLLCIDNYDYIGSSSDDTEIVKQVAKQPVTALIDGNAPEFHRYKGGIYKGPCKDDQATPYLAVLIVGYGSENGQDYWIIKNSAGTNWGEQGYMRLQRGNHGLPLGRCGVNGFVYFPVKEKVRPSP</sequence>
<organism evidence="4">
    <name type="scientific">Selaginella moellendorffii</name>
    <name type="common">Spikemoss</name>
    <dbReference type="NCBI Taxonomy" id="88036"/>
    <lineage>
        <taxon>Eukaryota</taxon>
        <taxon>Viridiplantae</taxon>
        <taxon>Streptophyta</taxon>
        <taxon>Embryophyta</taxon>
        <taxon>Tracheophyta</taxon>
        <taxon>Lycopodiopsida</taxon>
        <taxon>Selaginellales</taxon>
        <taxon>Selaginellaceae</taxon>
        <taxon>Selaginella</taxon>
    </lineage>
</organism>
<dbReference type="GO" id="GO:0005764">
    <property type="term" value="C:lysosome"/>
    <property type="evidence" value="ECO:0000318"/>
    <property type="project" value="GO_Central"/>
</dbReference>
<evidence type="ECO:0000313" key="4">
    <source>
        <dbReference type="Proteomes" id="UP000001514"/>
    </source>
</evidence>
<dbReference type="eggNOG" id="KOG1543">
    <property type="taxonomic scope" value="Eukaryota"/>
</dbReference>
<dbReference type="GO" id="GO:0005615">
    <property type="term" value="C:extracellular space"/>
    <property type="evidence" value="ECO:0000318"/>
    <property type="project" value="GO_Central"/>
</dbReference>